<dbReference type="GeneID" id="35599371"/>
<reference evidence="2 3" key="1">
    <citation type="submission" date="2016-03" db="EMBL/GenBank/DDBJ databases">
        <authorList>
            <person name="Ploux O."/>
        </authorList>
    </citation>
    <scope>NUCLEOTIDE SEQUENCE [LARGE SCALE GENOMIC DNA]</scope>
    <source>
        <strain evidence="2 3">URUG2</strain>
    </source>
</reference>
<feature type="signal peptide" evidence="1">
    <location>
        <begin position="1"/>
        <end position="19"/>
    </location>
</feature>
<protein>
    <submittedName>
        <fullName evidence="2">Uncharacterized protein</fullName>
    </submittedName>
</protein>
<dbReference type="RefSeq" id="XP_023625240.1">
    <property type="nucleotide sequence ID" value="XM_023769472.1"/>
</dbReference>
<accession>A0A2D3UYS1</accession>
<organism evidence="2 3">
    <name type="scientific">Ramularia collo-cygni</name>
    <dbReference type="NCBI Taxonomy" id="112498"/>
    <lineage>
        <taxon>Eukaryota</taxon>
        <taxon>Fungi</taxon>
        <taxon>Dikarya</taxon>
        <taxon>Ascomycota</taxon>
        <taxon>Pezizomycotina</taxon>
        <taxon>Dothideomycetes</taxon>
        <taxon>Dothideomycetidae</taxon>
        <taxon>Mycosphaerellales</taxon>
        <taxon>Mycosphaerellaceae</taxon>
        <taxon>Ramularia</taxon>
    </lineage>
</organism>
<sequence length="122" mass="12409">MHISIHAFLAIGIAGLANAAVAASGNSVFYAAYQGQNPGNGVKGCTGGNLGTVQRGKKGDSACKTVGEGACVTLTGHQGDATKCKVVTFSDPDCKDDAETTIFGNNGDYANENFASFLARCQ</sequence>
<dbReference type="AlphaFoldDB" id="A0A2D3UYS1"/>
<dbReference type="OrthoDB" id="10405239at2759"/>
<evidence type="ECO:0000313" key="3">
    <source>
        <dbReference type="Proteomes" id="UP000225277"/>
    </source>
</evidence>
<dbReference type="Proteomes" id="UP000225277">
    <property type="component" value="Unassembled WGS sequence"/>
</dbReference>
<keyword evidence="3" id="KW-1185">Reference proteome</keyword>
<gene>
    <name evidence="2" type="ORF">RCC_04194</name>
</gene>
<proteinExistence type="predicted"/>
<evidence type="ECO:0000313" key="2">
    <source>
        <dbReference type="EMBL" id="CZT18350.1"/>
    </source>
</evidence>
<evidence type="ECO:0000256" key="1">
    <source>
        <dbReference type="SAM" id="SignalP"/>
    </source>
</evidence>
<keyword evidence="1" id="KW-0732">Signal</keyword>
<dbReference type="EMBL" id="FJUY01000005">
    <property type="protein sequence ID" value="CZT18350.1"/>
    <property type="molecule type" value="Genomic_DNA"/>
</dbReference>
<name>A0A2D3UYS1_9PEZI</name>
<feature type="chain" id="PRO_5013817302" evidence="1">
    <location>
        <begin position="20"/>
        <end position="122"/>
    </location>
</feature>